<sequence length="74" mass="8248">MTRDDLLDILLSTLVKQVGGTRRRWRIVLGDVRVYSAETHPHCNWSLAPAGTAGENAAVERTLDDLRGRHPIVT</sequence>
<evidence type="ECO:0000313" key="1">
    <source>
        <dbReference type="EMBL" id="MWC44048.1"/>
    </source>
</evidence>
<gene>
    <name evidence="1" type="ORF">GQR91_10355</name>
</gene>
<reference evidence="1 2" key="1">
    <citation type="submission" date="2019-12" db="EMBL/GenBank/DDBJ databases">
        <authorList>
            <person name="Zheng J."/>
        </authorList>
    </citation>
    <scope>NUCLEOTIDE SEQUENCE [LARGE SCALE GENOMIC DNA]</scope>
    <source>
        <strain evidence="1 2">DSM 27347</strain>
    </source>
</reference>
<protein>
    <submittedName>
        <fullName evidence="1">Uncharacterized protein</fullName>
    </submittedName>
</protein>
<proteinExistence type="predicted"/>
<dbReference type="OrthoDB" id="7507752at2"/>
<dbReference type="AlphaFoldDB" id="A0A6N8LWV3"/>
<dbReference type="Proteomes" id="UP000436801">
    <property type="component" value="Unassembled WGS sequence"/>
</dbReference>
<name>A0A6N8LWV3_9SPHN</name>
<evidence type="ECO:0000313" key="2">
    <source>
        <dbReference type="Proteomes" id="UP000436801"/>
    </source>
</evidence>
<organism evidence="1 2">
    <name type="scientific">Sphingomonas carotinifaciens</name>
    <dbReference type="NCBI Taxonomy" id="1166323"/>
    <lineage>
        <taxon>Bacteria</taxon>
        <taxon>Pseudomonadati</taxon>
        <taxon>Pseudomonadota</taxon>
        <taxon>Alphaproteobacteria</taxon>
        <taxon>Sphingomonadales</taxon>
        <taxon>Sphingomonadaceae</taxon>
        <taxon>Sphingomonas</taxon>
    </lineage>
</organism>
<dbReference type="EMBL" id="WSUT01000005">
    <property type="protein sequence ID" value="MWC44048.1"/>
    <property type="molecule type" value="Genomic_DNA"/>
</dbReference>
<dbReference type="RefSeq" id="WP_112383518.1">
    <property type="nucleotide sequence ID" value="NZ_FNBI01000002.1"/>
</dbReference>
<comment type="caution">
    <text evidence="1">The sequence shown here is derived from an EMBL/GenBank/DDBJ whole genome shotgun (WGS) entry which is preliminary data.</text>
</comment>
<accession>A0A6N8LWV3</accession>